<dbReference type="EMBL" id="JAMKFB020000021">
    <property type="protein sequence ID" value="KAL0163347.1"/>
    <property type="molecule type" value="Genomic_DNA"/>
</dbReference>
<accession>A0ABD0NPP5</accession>
<dbReference type="AlphaFoldDB" id="A0ABD0NPP5"/>
<feature type="non-terminal residue" evidence="3">
    <location>
        <position position="94"/>
    </location>
</feature>
<evidence type="ECO:0000256" key="1">
    <source>
        <dbReference type="SAM" id="Coils"/>
    </source>
</evidence>
<protein>
    <submittedName>
        <fullName evidence="3">Uncharacterized protein</fullName>
    </submittedName>
</protein>
<organism evidence="3 4">
    <name type="scientific">Cirrhinus mrigala</name>
    <name type="common">Mrigala</name>
    <dbReference type="NCBI Taxonomy" id="683832"/>
    <lineage>
        <taxon>Eukaryota</taxon>
        <taxon>Metazoa</taxon>
        <taxon>Chordata</taxon>
        <taxon>Craniata</taxon>
        <taxon>Vertebrata</taxon>
        <taxon>Euteleostomi</taxon>
        <taxon>Actinopterygii</taxon>
        <taxon>Neopterygii</taxon>
        <taxon>Teleostei</taxon>
        <taxon>Ostariophysi</taxon>
        <taxon>Cypriniformes</taxon>
        <taxon>Cyprinidae</taxon>
        <taxon>Labeoninae</taxon>
        <taxon>Labeonini</taxon>
        <taxon>Cirrhinus</taxon>
    </lineage>
</organism>
<feature type="region of interest" description="Disordered" evidence="2">
    <location>
        <begin position="67"/>
        <end position="94"/>
    </location>
</feature>
<reference evidence="3 4" key="1">
    <citation type="submission" date="2024-05" db="EMBL/GenBank/DDBJ databases">
        <title>Genome sequencing and assembly of Indian major carp, Cirrhinus mrigala (Hamilton, 1822).</title>
        <authorList>
            <person name="Mohindra V."/>
            <person name="Chowdhury L.M."/>
            <person name="Lal K."/>
            <person name="Jena J.K."/>
        </authorList>
    </citation>
    <scope>NUCLEOTIDE SEQUENCE [LARGE SCALE GENOMIC DNA]</scope>
    <source>
        <strain evidence="3">CM1030</strain>
        <tissue evidence="3">Blood</tissue>
    </source>
</reference>
<name>A0ABD0NPP5_CIRMR</name>
<keyword evidence="4" id="KW-1185">Reference proteome</keyword>
<feature type="compositionally biased region" description="Polar residues" evidence="2">
    <location>
        <begin position="82"/>
        <end position="94"/>
    </location>
</feature>
<comment type="caution">
    <text evidence="3">The sequence shown here is derived from an EMBL/GenBank/DDBJ whole genome shotgun (WGS) entry which is preliminary data.</text>
</comment>
<feature type="coiled-coil region" evidence="1">
    <location>
        <begin position="33"/>
        <end position="60"/>
    </location>
</feature>
<sequence>LKATNGDALSDIELVSGGVAVEGGGDDGGEGSVRMLQRENDRLQEQLRSSEELNATLRSELDLTRSVLKQNQQNQTEDKQPEQQSTSAKQTINS</sequence>
<dbReference type="Proteomes" id="UP001529510">
    <property type="component" value="Unassembled WGS sequence"/>
</dbReference>
<gene>
    <name evidence="3" type="ORF">M9458_042743</name>
</gene>
<keyword evidence="1" id="KW-0175">Coiled coil</keyword>
<proteinExistence type="predicted"/>
<evidence type="ECO:0000313" key="4">
    <source>
        <dbReference type="Proteomes" id="UP001529510"/>
    </source>
</evidence>
<evidence type="ECO:0000313" key="3">
    <source>
        <dbReference type="EMBL" id="KAL0163347.1"/>
    </source>
</evidence>
<feature type="non-terminal residue" evidence="3">
    <location>
        <position position="1"/>
    </location>
</feature>
<evidence type="ECO:0000256" key="2">
    <source>
        <dbReference type="SAM" id="MobiDB-lite"/>
    </source>
</evidence>